<dbReference type="GO" id="GO:0006888">
    <property type="term" value="P:endoplasmic reticulum to Golgi vesicle-mediated transport"/>
    <property type="evidence" value="ECO:0007669"/>
    <property type="project" value="TreeGrafter"/>
</dbReference>
<evidence type="ECO:0000259" key="14">
    <source>
        <dbReference type="Pfam" id="PF01602"/>
    </source>
</evidence>
<dbReference type="AlphaFoldDB" id="A0A8J2SPQ4"/>
<comment type="caution">
    <text evidence="17">The sequence shown here is derived from an EMBL/GenBank/DDBJ whole genome shotgun (WGS) entry which is preliminary data.</text>
</comment>
<feature type="domain" description="Clathrin/coatomer adaptor adaptin-like N-terminal" evidence="14">
    <location>
        <begin position="46"/>
        <end position="567"/>
    </location>
</feature>
<evidence type="ECO:0000256" key="1">
    <source>
        <dbReference type="ARBA" id="ARBA00004255"/>
    </source>
</evidence>
<dbReference type="InterPro" id="IPR012295">
    <property type="entry name" value="TBP_dom_sf"/>
</dbReference>
<evidence type="ECO:0000256" key="9">
    <source>
        <dbReference type="ARBA" id="ARBA00023034"/>
    </source>
</evidence>
<comment type="subcellular location">
    <subcellularLocation>
        <location evidence="13">Cytoplasm</location>
    </subcellularLocation>
    <subcellularLocation>
        <location evidence="1 13">Golgi apparatus membrane</location>
        <topology evidence="1 13">Peripheral membrane protein</topology>
        <orientation evidence="1 13">Cytoplasmic side</orientation>
    </subcellularLocation>
    <subcellularLocation>
        <location evidence="13">Cytoplasmic vesicle</location>
        <location evidence="13">COPI-coated vesicle membrane</location>
        <topology evidence="13">Peripheral membrane protein</topology>
        <orientation evidence="13">Cytoplasmic side</orientation>
    </subcellularLocation>
</comment>
<dbReference type="InterPro" id="IPR037067">
    <property type="entry name" value="Coatomer_gsu_app_sf"/>
</dbReference>
<comment type="subunit">
    <text evidence="3">Oligomeric complex that consists of at least the alpha, beta, beta', gamma, delta, epsilon and zeta subunits.</text>
</comment>
<keyword evidence="5 13" id="KW-0963">Cytoplasm</keyword>
<dbReference type="GO" id="GO:0000139">
    <property type="term" value="C:Golgi membrane"/>
    <property type="evidence" value="ECO:0007669"/>
    <property type="project" value="UniProtKB-SubCell"/>
</dbReference>
<dbReference type="InterPro" id="IPR013040">
    <property type="entry name" value="Coatomer_gsu_app_Ig-like_dom"/>
</dbReference>
<evidence type="ECO:0000256" key="2">
    <source>
        <dbReference type="ARBA" id="ARBA00010720"/>
    </source>
</evidence>
<evidence type="ECO:0000259" key="15">
    <source>
        <dbReference type="Pfam" id="PF08752"/>
    </source>
</evidence>
<dbReference type="PANTHER" id="PTHR10261">
    <property type="entry name" value="COATOMER SUBUNIT GAMMA"/>
    <property type="match status" value="1"/>
</dbReference>
<dbReference type="Pfam" id="PF01602">
    <property type="entry name" value="Adaptin_N"/>
    <property type="match status" value="1"/>
</dbReference>
<dbReference type="Pfam" id="PF08752">
    <property type="entry name" value="COP-gamma_platf"/>
    <property type="match status" value="1"/>
</dbReference>
<dbReference type="EMBL" id="CAKKNE010000003">
    <property type="protein sequence ID" value="CAH0371911.1"/>
    <property type="molecule type" value="Genomic_DNA"/>
</dbReference>
<evidence type="ECO:0000259" key="16">
    <source>
        <dbReference type="Pfam" id="PF16381"/>
    </source>
</evidence>
<evidence type="ECO:0000313" key="18">
    <source>
        <dbReference type="Proteomes" id="UP000789595"/>
    </source>
</evidence>
<keyword evidence="6" id="KW-0677">Repeat</keyword>
<reference evidence="17" key="1">
    <citation type="submission" date="2021-11" db="EMBL/GenBank/DDBJ databases">
        <authorList>
            <consortium name="Genoscope - CEA"/>
            <person name="William W."/>
        </authorList>
    </citation>
    <scope>NUCLEOTIDE SEQUENCE</scope>
</reference>
<dbReference type="GO" id="GO:0005783">
    <property type="term" value="C:endoplasmic reticulum"/>
    <property type="evidence" value="ECO:0007669"/>
    <property type="project" value="TreeGrafter"/>
</dbReference>
<dbReference type="InterPro" id="IPR009028">
    <property type="entry name" value="Coatomer/calthrin_app_sub_C"/>
</dbReference>
<evidence type="ECO:0000256" key="6">
    <source>
        <dbReference type="ARBA" id="ARBA00022737"/>
    </source>
</evidence>
<dbReference type="Proteomes" id="UP000789595">
    <property type="component" value="Unassembled WGS sequence"/>
</dbReference>
<evidence type="ECO:0000313" key="17">
    <source>
        <dbReference type="EMBL" id="CAH0371911.1"/>
    </source>
</evidence>
<dbReference type="Pfam" id="PF16381">
    <property type="entry name" value="Coatomer_g_Cpla"/>
    <property type="match status" value="1"/>
</dbReference>
<feature type="domain" description="Coatomer subunit gamma C-terminal" evidence="16">
    <location>
        <begin position="824"/>
        <end position="939"/>
    </location>
</feature>
<keyword evidence="18" id="KW-1185">Reference proteome</keyword>
<comment type="similarity">
    <text evidence="2 13">Belongs to the COPG family.</text>
</comment>
<name>A0A8J2SPQ4_9STRA</name>
<dbReference type="PANTHER" id="PTHR10261:SF0">
    <property type="entry name" value="COATOMER SUBUNIT GAMMA-2"/>
    <property type="match status" value="1"/>
</dbReference>
<dbReference type="GO" id="GO:0006886">
    <property type="term" value="P:intracellular protein transport"/>
    <property type="evidence" value="ECO:0007669"/>
    <property type="project" value="InterPro"/>
</dbReference>
<dbReference type="PIRSF" id="PIRSF037093">
    <property type="entry name" value="Coatomer_gamma_subunit"/>
    <property type="match status" value="1"/>
</dbReference>
<dbReference type="SUPFAM" id="SSF48371">
    <property type="entry name" value="ARM repeat"/>
    <property type="match status" value="1"/>
</dbReference>
<dbReference type="FunFam" id="3.30.310.10:FF:000011">
    <property type="entry name" value="Coatomer subunit gamma"/>
    <property type="match status" value="1"/>
</dbReference>
<keyword evidence="9 13" id="KW-0333">Golgi apparatus</keyword>
<dbReference type="Gene3D" id="1.25.10.10">
    <property type="entry name" value="Leucine-rich Repeat Variant"/>
    <property type="match status" value="2"/>
</dbReference>
<dbReference type="InterPro" id="IPR017106">
    <property type="entry name" value="Coatomer_gsu"/>
</dbReference>
<dbReference type="GO" id="GO:0005198">
    <property type="term" value="F:structural molecule activity"/>
    <property type="evidence" value="ECO:0007669"/>
    <property type="project" value="InterPro"/>
</dbReference>
<feature type="domain" description="Coatomer gamma subunit appendage Ig-like subdomain" evidence="15">
    <location>
        <begin position="671"/>
        <end position="822"/>
    </location>
</feature>
<keyword evidence="10 13" id="KW-0472">Membrane</keyword>
<dbReference type="OrthoDB" id="1074925at2759"/>
<accession>A0A8J2SPQ4</accession>
<evidence type="ECO:0000256" key="8">
    <source>
        <dbReference type="ARBA" id="ARBA00022927"/>
    </source>
</evidence>
<keyword evidence="8 13" id="KW-0653">Protein transport</keyword>
<dbReference type="InterPro" id="IPR016024">
    <property type="entry name" value="ARM-type_fold"/>
</dbReference>
<evidence type="ECO:0000256" key="13">
    <source>
        <dbReference type="PIRNR" id="PIRNR037093"/>
    </source>
</evidence>
<dbReference type="SUPFAM" id="SSF49348">
    <property type="entry name" value="Clathrin adaptor appendage domain"/>
    <property type="match status" value="1"/>
</dbReference>
<dbReference type="GO" id="GO:0005793">
    <property type="term" value="C:endoplasmic reticulum-Golgi intermediate compartment"/>
    <property type="evidence" value="ECO:0007669"/>
    <property type="project" value="TreeGrafter"/>
</dbReference>
<evidence type="ECO:0000256" key="7">
    <source>
        <dbReference type="ARBA" id="ARBA00022892"/>
    </source>
</evidence>
<dbReference type="FunFam" id="1.25.10.10:FF:000382">
    <property type="entry name" value="Coatomer subunit gamma"/>
    <property type="match status" value="1"/>
</dbReference>
<keyword evidence="11 13" id="KW-0968">Cytoplasmic vesicle</keyword>
<evidence type="ECO:0000256" key="3">
    <source>
        <dbReference type="ARBA" id="ARBA00011775"/>
    </source>
</evidence>
<sequence length="940" mass="103026">MTSPLEQADDGGGLTISSMVKEFQGLKDKFKREDADSPSPFSDLEKATVLQECRVFSDSKVVTESPRKCSQLITKLLHIVTQGDAMSSSEVTEVFFGVTKLFQSSDASLRRMIYFFIKEVAETCNPDDIIIVTSSLTKDMNSKEDLFRANSIRVLAKMIDATMLGAIERYIKQAIVDRNAMVSSSALVAGTHLIRGSPDVVRRWVNEVQEALHSSSDMVQFHALSLLYEIKQHDRLAISKLVTKLTRGTISSPLATCLLIRYITTIVRDSGGNALASATGRAAYQFLELSLRHRSEAVIYEAAKALCNLPGIEERDLGPAVAVLQLFLSSPKSTLRLAAMRALSSVAIAKPSAVIKCNDDMESLIADNNRSIATFAITTLLKTGSESSVDRLMKQISSFMNEIADEFKIVVVTAIRELCLKYPLKHRVLVGFLANFLREEGGFEFKKAIVDAIIALMCVISETKESSLFHLCEFIEDCEFTALSTQILHLVGIVGPTTVAPARYIRFVYNRVILENAAVRAAAITTLAKFAARLPALQASVSVLLRRSLRDEDDEVRDRATVALRLLGENITKDAPGDGEAEGSQRPFRQDALAADSTRDLPLQPEIHLLLEPLPMSFAQLSAALKEFEVAGSREDDALALSLTTLPVVDYTRPSSQSAVPASASLSSSNDSAELYKIPELATLGRVHSSTSPIQLTESETEYVVSCIKHIMSEHVVLEFAITNTISDQLLVDACIVIEQAPDSPQHYDHVASVHAPILRCGATERAWLILRGSPGSTFGAPAHFLAELKFRVVEIDPATGEFEGDEEGFPEDYPLEDIEISTADFVAKADISNFRQAWDSLEKDKEVLQKYSLQFKDMEVAIDAVISCLGMQPEDGTNEIDKSRIGMPHTLHLSGCFAGNLDILARAQLQVEAKLGCILKIAVRSPQLEVSELISDCIN</sequence>
<keyword evidence="4 13" id="KW-0813">Transport</keyword>
<dbReference type="GO" id="GO:0009306">
    <property type="term" value="P:protein secretion"/>
    <property type="evidence" value="ECO:0007669"/>
    <property type="project" value="TreeGrafter"/>
</dbReference>
<dbReference type="InterPro" id="IPR032154">
    <property type="entry name" value="Coatomer_g_Cpla"/>
</dbReference>
<dbReference type="FunFam" id="1.25.10.10:FF:000071">
    <property type="entry name" value="Coatomer subunit gamma"/>
    <property type="match status" value="1"/>
</dbReference>
<gene>
    <name evidence="17" type="ORF">PECAL_3P18760</name>
</gene>
<keyword evidence="7 13" id="KW-0931">ER-Golgi transport</keyword>
<dbReference type="FunFam" id="2.60.40.1480:FF:000001">
    <property type="entry name" value="Coatomer subunit gamma"/>
    <property type="match status" value="1"/>
</dbReference>
<dbReference type="GO" id="GO:0030126">
    <property type="term" value="C:COPI vesicle coat"/>
    <property type="evidence" value="ECO:0007669"/>
    <property type="project" value="InterPro"/>
</dbReference>
<dbReference type="InterPro" id="IPR013041">
    <property type="entry name" value="Clathrin_app_Ig-like_sf"/>
</dbReference>
<dbReference type="SUPFAM" id="SSF55711">
    <property type="entry name" value="Subdomain of clathrin and coatomer appendage domain"/>
    <property type="match status" value="1"/>
</dbReference>
<organism evidence="17 18">
    <name type="scientific">Pelagomonas calceolata</name>
    <dbReference type="NCBI Taxonomy" id="35677"/>
    <lineage>
        <taxon>Eukaryota</taxon>
        <taxon>Sar</taxon>
        <taxon>Stramenopiles</taxon>
        <taxon>Ochrophyta</taxon>
        <taxon>Pelagophyceae</taxon>
        <taxon>Pelagomonadales</taxon>
        <taxon>Pelagomonadaceae</taxon>
        <taxon>Pelagomonas</taxon>
    </lineage>
</organism>
<dbReference type="Gene3D" id="2.60.40.1480">
    <property type="entry name" value="Coatomer, gamma subunit, appendage domain"/>
    <property type="match status" value="1"/>
</dbReference>
<evidence type="ECO:0000256" key="10">
    <source>
        <dbReference type="ARBA" id="ARBA00023136"/>
    </source>
</evidence>
<evidence type="ECO:0000256" key="12">
    <source>
        <dbReference type="ARBA" id="ARBA00025536"/>
    </source>
</evidence>
<proteinExistence type="inferred from homology"/>
<comment type="function">
    <text evidence="12 13">The coatomer is a cytosolic protein complex that binds to dilysine motifs and reversibly associates with Golgi non-clathrin-coated vesicles, which further mediate biosynthetic protein transport from the ER, via the Golgi up to the trans Golgi network. Coatomer complex is required for budding from Golgi membranes, and is essential for the retrograde Golgi-to-ER transport of dilysine-tagged proteins.</text>
</comment>
<evidence type="ECO:0000256" key="11">
    <source>
        <dbReference type="ARBA" id="ARBA00023329"/>
    </source>
</evidence>
<dbReference type="GO" id="GO:0006891">
    <property type="term" value="P:intra-Golgi vesicle-mediated transport"/>
    <property type="evidence" value="ECO:0007669"/>
    <property type="project" value="TreeGrafter"/>
</dbReference>
<protein>
    <recommendedName>
        <fullName evidence="13">Coatomer subunit gamma</fullName>
    </recommendedName>
</protein>
<dbReference type="Gene3D" id="3.30.310.10">
    <property type="entry name" value="TATA-Binding Protein"/>
    <property type="match status" value="1"/>
</dbReference>
<dbReference type="InterPro" id="IPR011989">
    <property type="entry name" value="ARM-like"/>
</dbReference>
<dbReference type="InterPro" id="IPR002553">
    <property type="entry name" value="Clathrin/coatomer_adapt-like_N"/>
</dbReference>
<evidence type="ECO:0000256" key="4">
    <source>
        <dbReference type="ARBA" id="ARBA00022448"/>
    </source>
</evidence>
<evidence type="ECO:0000256" key="5">
    <source>
        <dbReference type="ARBA" id="ARBA00022490"/>
    </source>
</evidence>